<organism evidence="3 4">
    <name type="scientific">Novilysobacter luteus</name>
    <dbReference type="NCBI Taxonomy" id="2822368"/>
    <lineage>
        <taxon>Bacteria</taxon>
        <taxon>Pseudomonadati</taxon>
        <taxon>Pseudomonadota</taxon>
        <taxon>Gammaproteobacteria</taxon>
        <taxon>Lysobacterales</taxon>
        <taxon>Lysobacteraceae</taxon>
        <taxon>Novilysobacter</taxon>
    </lineage>
</organism>
<evidence type="ECO:0000259" key="2">
    <source>
        <dbReference type="Pfam" id="PF03872"/>
    </source>
</evidence>
<evidence type="ECO:0000256" key="1">
    <source>
        <dbReference type="SAM" id="MobiDB-lite"/>
    </source>
</evidence>
<dbReference type="EMBL" id="OU015430">
    <property type="protein sequence ID" value="CAG4971492.1"/>
    <property type="molecule type" value="Genomic_DNA"/>
</dbReference>
<name>A0ABM8UED7_9GAMM</name>
<dbReference type="CDD" id="cd16328">
    <property type="entry name" value="RseA_N"/>
    <property type="match status" value="1"/>
</dbReference>
<reference evidence="3 4" key="1">
    <citation type="submission" date="2021-04" db="EMBL/GenBank/DDBJ databases">
        <authorList>
            <person name="Rodrigo-Torres L."/>
            <person name="Arahal R. D."/>
            <person name="Lucena T."/>
        </authorList>
    </citation>
    <scope>NUCLEOTIDE SEQUENCE [LARGE SCALE GENOMIC DNA]</scope>
    <source>
        <strain evidence="3 4">CECT 30171</strain>
    </source>
</reference>
<evidence type="ECO:0000313" key="3">
    <source>
        <dbReference type="EMBL" id="CAG4971492.1"/>
    </source>
</evidence>
<protein>
    <recommendedName>
        <fullName evidence="2">Anti sigma-E protein RseA N-terminal domain-containing protein</fullName>
    </recommendedName>
</protein>
<dbReference type="InterPro" id="IPR005572">
    <property type="entry name" value="Anti-sigma_E_RseA_N"/>
</dbReference>
<dbReference type="InterPro" id="IPR052383">
    <property type="entry name" value="Anti-sigma-E_RseA-like"/>
</dbReference>
<accession>A0ABM8UED7</accession>
<sequence>MSNHPHHDNGRESLSALFDGELRDDAARFALKRLEHDHEWREACGRWQLAGDVLRGRADAMAPAGFADRVAGALQVSPVGAVAGGRSAQAGYRRRWIGGAALAASVALAALLVPRPSTVPSPDAGVATVTPAAVDNAAAIGTQDSAASPMLASGNDAAEQGTERGLPTRPSTPSVPASIALAGAAVAAAETPRRAAAERRVRSSAAAAAVASQSRSDMPGTVDAPLTVASMEPVESTTDALRPFLPQGEIQTRPWPRAALPDYPRGGAFTASFGDDDAPSPSFYPFEPERLDPGLVAGDAATDWPRN</sequence>
<dbReference type="InterPro" id="IPR036147">
    <property type="entry name" value="Anti-sigma_E_RseA_N_sf"/>
</dbReference>
<dbReference type="SUPFAM" id="SSF89069">
    <property type="entry name" value="N-terminal, cytoplasmic domain of anti-sigmaE factor RseA"/>
    <property type="match status" value="1"/>
</dbReference>
<dbReference type="PANTHER" id="PTHR38104:SF1">
    <property type="entry name" value="ANTI-SIGMA-E FACTOR RSEA"/>
    <property type="match status" value="1"/>
</dbReference>
<dbReference type="PANTHER" id="PTHR38104">
    <property type="match status" value="1"/>
</dbReference>
<keyword evidence="4" id="KW-1185">Reference proteome</keyword>
<proteinExistence type="predicted"/>
<feature type="domain" description="Anti sigma-E protein RseA N-terminal" evidence="2">
    <location>
        <begin position="11"/>
        <end position="82"/>
    </location>
</feature>
<gene>
    <name evidence="3" type="ORF">LYB30171_00986</name>
</gene>
<dbReference type="RefSeq" id="WP_215219925.1">
    <property type="nucleotide sequence ID" value="NZ_OU015430.1"/>
</dbReference>
<evidence type="ECO:0000313" key="4">
    <source>
        <dbReference type="Proteomes" id="UP000680116"/>
    </source>
</evidence>
<dbReference type="Proteomes" id="UP000680116">
    <property type="component" value="Chromosome"/>
</dbReference>
<feature type="region of interest" description="Disordered" evidence="1">
    <location>
        <begin position="144"/>
        <end position="173"/>
    </location>
</feature>
<dbReference type="Gene3D" id="1.10.10.880">
    <property type="entry name" value="Anti sigma-E protein RseA, N-terminal domain"/>
    <property type="match status" value="1"/>
</dbReference>
<feature type="region of interest" description="Disordered" evidence="1">
    <location>
        <begin position="255"/>
        <end position="307"/>
    </location>
</feature>
<dbReference type="Pfam" id="PF03872">
    <property type="entry name" value="RseA_N"/>
    <property type="match status" value="1"/>
</dbReference>